<dbReference type="AlphaFoldDB" id="A0A0S7BGC7"/>
<proteinExistence type="predicted"/>
<dbReference type="RefSeq" id="WP_075072236.1">
    <property type="nucleotide sequence ID" value="NZ_DF967972.1"/>
</dbReference>
<dbReference type="OrthoDB" id="7871924at2"/>
<organism evidence="1">
    <name type="scientific">Longilinea arvoryzae</name>
    <dbReference type="NCBI Taxonomy" id="360412"/>
    <lineage>
        <taxon>Bacteria</taxon>
        <taxon>Bacillati</taxon>
        <taxon>Chloroflexota</taxon>
        <taxon>Anaerolineae</taxon>
        <taxon>Anaerolineales</taxon>
        <taxon>Anaerolineaceae</taxon>
        <taxon>Longilinea</taxon>
    </lineage>
</organism>
<dbReference type="Proteomes" id="UP000055060">
    <property type="component" value="Unassembled WGS sequence"/>
</dbReference>
<keyword evidence="2" id="KW-1185">Reference proteome</keyword>
<reference evidence="1" key="1">
    <citation type="submission" date="2015-07" db="EMBL/GenBank/DDBJ databases">
        <title>Draft Genome Sequences of Anaerolinea thermolimosa IMO-1, Bellilinea caldifistulae GOMI-1, Leptolinea tardivitalis YMTK-2, Levilinea saccharolytica KIBI-1,Longilinea arvoryzae KOME-1, Previously Described as Members of the Anaerolineaceae (Chloroflexi).</title>
        <authorList>
            <person name="Sekiguchi Y."/>
            <person name="Ohashi A."/>
            <person name="Matsuura N."/>
            <person name="Tourlousse M.D."/>
        </authorList>
    </citation>
    <scope>NUCLEOTIDE SEQUENCE [LARGE SCALE GENOMIC DNA]</scope>
    <source>
        <strain evidence="1">KOME-1</strain>
    </source>
</reference>
<protein>
    <submittedName>
        <fullName evidence="1">Uncharacterized protein</fullName>
    </submittedName>
</protein>
<evidence type="ECO:0000313" key="1">
    <source>
        <dbReference type="EMBL" id="GAP12843.1"/>
    </source>
</evidence>
<evidence type="ECO:0000313" key="2">
    <source>
        <dbReference type="Proteomes" id="UP000055060"/>
    </source>
</evidence>
<sequence length="149" mass="16865">MSDEVLKLIPLSPTYVPDNEILKTAVARVREYFPKAERIEMEISESPQFIDPGSNLERITCPICNAVLEDGWWQDAMDKASENGFRDLAVELPCCGQKTTLNDLRYQWPAGFAQFSIEIHNPEAEDPEAVLPDLADFLGSPLRIIRAHY</sequence>
<accession>A0A0S7BGC7</accession>
<name>A0A0S7BGC7_9CHLR</name>
<gene>
    <name evidence="1" type="ORF">LARV_00583</name>
</gene>
<dbReference type="EMBL" id="DF967972">
    <property type="protein sequence ID" value="GAP12843.1"/>
    <property type="molecule type" value="Genomic_DNA"/>
</dbReference>